<accession>A0A8S1GXF8</accession>
<name>A0A8S1GXF8_9PELO</name>
<dbReference type="Proteomes" id="UP000835052">
    <property type="component" value="Unassembled WGS sequence"/>
</dbReference>
<comment type="caution">
    <text evidence="2">The sequence shown here is derived from an EMBL/GenBank/DDBJ whole genome shotgun (WGS) entry which is preliminary data.</text>
</comment>
<dbReference type="EMBL" id="CAJGYM010000008">
    <property type="protein sequence ID" value="CAD6188576.1"/>
    <property type="molecule type" value="Genomic_DNA"/>
</dbReference>
<reference evidence="2" key="1">
    <citation type="submission" date="2020-10" db="EMBL/GenBank/DDBJ databases">
        <authorList>
            <person name="Kikuchi T."/>
        </authorList>
    </citation>
    <scope>NUCLEOTIDE SEQUENCE</scope>
    <source>
        <strain evidence="2">NKZ352</strain>
    </source>
</reference>
<evidence type="ECO:0000256" key="1">
    <source>
        <dbReference type="SAM" id="MobiDB-lite"/>
    </source>
</evidence>
<sequence>MSRRVTAAKRFPNFEPAFNDLCAKLTESGSRPQRDRDALIRGGRPSPEDVASSGHMIEASKSLSKLPYRKYMDFLTLIIE</sequence>
<evidence type="ECO:0000313" key="2">
    <source>
        <dbReference type="EMBL" id="CAD6188576.1"/>
    </source>
</evidence>
<evidence type="ECO:0000313" key="3">
    <source>
        <dbReference type="Proteomes" id="UP000835052"/>
    </source>
</evidence>
<protein>
    <submittedName>
        <fullName evidence="2">Uncharacterized protein</fullName>
    </submittedName>
</protein>
<gene>
    <name evidence="2" type="ORF">CAUJ_LOCUS4495</name>
</gene>
<feature type="region of interest" description="Disordered" evidence="1">
    <location>
        <begin position="25"/>
        <end position="56"/>
    </location>
</feature>
<proteinExistence type="predicted"/>
<dbReference type="AlphaFoldDB" id="A0A8S1GXF8"/>
<keyword evidence="3" id="KW-1185">Reference proteome</keyword>
<organism evidence="2 3">
    <name type="scientific">Caenorhabditis auriculariae</name>
    <dbReference type="NCBI Taxonomy" id="2777116"/>
    <lineage>
        <taxon>Eukaryota</taxon>
        <taxon>Metazoa</taxon>
        <taxon>Ecdysozoa</taxon>
        <taxon>Nematoda</taxon>
        <taxon>Chromadorea</taxon>
        <taxon>Rhabditida</taxon>
        <taxon>Rhabditina</taxon>
        <taxon>Rhabditomorpha</taxon>
        <taxon>Rhabditoidea</taxon>
        <taxon>Rhabditidae</taxon>
        <taxon>Peloderinae</taxon>
        <taxon>Caenorhabditis</taxon>
    </lineage>
</organism>